<accession>A0A6A2Y716</accession>
<dbReference type="InterPro" id="IPR035669">
    <property type="entry name" value="SGNH_plant_lipase-like"/>
</dbReference>
<sequence length="443" mass="48982">MGSRQSNPRNLRPNDHHLLRSMVTNVSNFSFCIEFRACSDKIEVGFRLSGSRRSDIWNLGPNGHHLRPSTVTSNADEQWTINFCFTAWVITVLTVSSAGAPPPAVYIFGDSTLDVGTNDLIPECQARADVAFNGIDFPFSEPTGRFSNGLNTADEIVMLMGLKRSPPPFLRLVQNPSTFKKNILKGANFASGGSGILNTTGQYNYKRVISLEEQIQQFSTVRSNITNMTGSDAQTDAILSKAFFLISIGSNDIFEYLLNITVPPSMTIPEFNATLVSSYENHLKTLYELGARTFGILTVPPIGCTPFARAVFSIPMYHNDSCFLPAQQFAQAFYTEAVALLEKFSSQVQDIQYALANTYLMTASVMEDMLAFGFKDISSACCGNGTYQCNQTASVCSNREEYLFWDRFHPTQRASELAALTLFGASEWLVAPMNFSQLLVVNI</sequence>
<keyword evidence="2" id="KW-0378">Hydrolase</keyword>
<evidence type="ECO:0000256" key="3">
    <source>
        <dbReference type="ARBA" id="ARBA00022963"/>
    </source>
</evidence>
<reference evidence="5" key="1">
    <citation type="submission" date="2019-09" db="EMBL/GenBank/DDBJ databases">
        <title>Draft genome information of white flower Hibiscus syriacus.</title>
        <authorList>
            <person name="Kim Y.-M."/>
        </authorList>
    </citation>
    <scope>NUCLEOTIDE SEQUENCE [LARGE SCALE GENOMIC DNA]</scope>
    <source>
        <strain evidence="5">YM2019G1</strain>
    </source>
</reference>
<protein>
    <submittedName>
        <fullName evidence="5">UPF0548 protein</fullName>
    </submittedName>
</protein>
<proteinExistence type="inferred from homology"/>
<evidence type="ECO:0000256" key="4">
    <source>
        <dbReference type="ARBA" id="ARBA00023098"/>
    </source>
</evidence>
<dbReference type="GO" id="GO:0016042">
    <property type="term" value="P:lipid catabolic process"/>
    <property type="evidence" value="ECO:0007669"/>
    <property type="project" value="UniProtKB-KW"/>
</dbReference>
<dbReference type="InterPro" id="IPR036514">
    <property type="entry name" value="SGNH_hydro_sf"/>
</dbReference>
<keyword evidence="3" id="KW-0442">Lipid degradation</keyword>
<organism evidence="5 6">
    <name type="scientific">Hibiscus syriacus</name>
    <name type="common">Rose of Sharon</name>
    <dbReference type="NCBI Taxonomy" id="106335"/>
    <lineage>
        <taxon>Eukaryota</taxon>
        <taxon>Viridiplantae</taxon>
        <taxon>Streptophyta</taxon>
        <taxon>Embryophyta</taxon>
        <taxon>Tracheophyta</taxon>
        <taxon>Spermatophyta</taxon>
        <taxon>Magnoliopsida</taxon>
        <taxon>eudicotyledons</taxon>
        <taxon>Gunneridae</taxon>
        <taxon>Pentapetalae</taxon>
        <taxon>rosids</taxon>
        <taxon>malvids</taxon>
        <taxon>Malvales</taxon>
        <taxon>Malvaceae</taxon>
        <taxon>Malvoideae</taxon>
        <taxon>Hibiscus</taxon>
    </lineage>
</organism>
<evidence type="ECO:0000313" key="5">
    <source>
        <dbReference type="EMBL" id="KAE8668919.1"/>
    </source>
</evidence>
<keyword evidence="6" id="KW-1185">Reference proteome</keyword>
<keyword evidence="4" id="KW-0443">Lipid metabolism</keyword>
<dbReference type="GO" id="GO:0016788">
    <property type="term" value="F:hydrolase activity, acting on ester bonds"/>
    <property type="evidence" value="ECO:0007669"/>
    <property type="project" value="InterPro"/>
</dbReference>
<dbReference type="AlphaFoldDB" id="A0A6A2Y716"/>
<dbReference type="Gene3D" id="3.40.50.1110">
    <property type="entry name" value="SGNH hydrolase"/>
    <property type="match status" value="1"/>
</dbReference>
<dbReference type="SUPFAM" id="SSF52266">
    <property type="entry name" value="SGNH hydrolase"/>
    <property type="match status" value="1"/>
</dbReference>
<evidence type="ECO:0000313" key="6">
    <source>
        <dbReference type="Proteomes" id="UP000436088"/>
    </source>
</evidence>
<comment type="similarity">
    <text evidence="1">Belongs to the 'GDSL' lipolytic enzyme family.</text>
</comment>
<comment type="caution">
    <text evidence="5">The sequence shown here is derived from an EMBL/GenBank/DDBJ whole genome shotgun (WGS) entry which is preliminary data.</text>
</comment>
<evidence type="ECO:0000256" key="1">
    <source>
        <dbReference type="ARBA" id="ARBA00008668"/>
    </source>
</evidence>
<name>A0A6A2Y716_HIBSY</name>
<gene>
    <name evidence="5" type="ORF">F3Y22_tig00112281pilonHSYRG00142</name>
</gene>
<dbReference type="InterPro" id="IPR051058">
    <property type="entry name" value="GDSL_Est/Lipase"/>
</dbReference>
<dbReference type="CDD" id="cd01837">
    <property type="entry name" value="SGNH_plant_lipase_like"/>
    <property type="match status" value="1"/>
</dbReference>
<dbReference type="InterPro" id="IPR001087">
    <property type="entry name" value="GDSL"/>
</dbReference>
<dbReference type="PANTHER" id="PTHR45648">
    <property type="entry name" value="GDSL LIPASE/ACYLHYDROLASE FAMILY PROTEIN (AFU_ORTHOLOGUE AFUA_4G14700)"/>
    <property type="match status" value="1"/>
</dbReference>
<dbReference type="Proteomes" id="UP000436088">
    <property type="component" value="Unassembled WGS sequence"/>
</dbReference>
<dbReference type="Pfam" id="PF00657">
    <property type="entry name" value="Lipase_GDSL"/>
    <property type="match status" value="1"/>
</dbReference>
<dbReference type="EMBL" id="VEPZ02001541">
    <property type="protein sequence ID" value="KAE8668919.1"/>
    <property type="molecule type" value="Genomic_DNA"/>
</dbReference>
<evidence type="ECO:0000256" key="2">
    <source>
        <dbReference type="ARBA" id="ARBA00022801"/>
    </source>
</evidence>
<dbReference type="PANTHER" id="PTHR45648:SF180">
    <property type="entry name" value="OS04G0561800 PROTEIN"/>
    <property type="match status" value="1"/>
</dbReference>